<dbReference type="EMBL" id="GBXM01072512">
    <property type="protein sequence ID" value="JAH36065.1"/>
    <property type="molecule type" value="Transcribed_RNA"/>
</dbReference>
<accession>A0A0E9S5X3</accession>
<dbReference type="AlphaFoldDB" id="A0A0E9S5X3"/>
<protein>
    <submittedName>
        <fullName evidence="1">Uncharacterized protein</fullName>
    </submittedName>
</protein>
<evidence type="ECO:0000313" key="1">
    <source>
        <dbReference type="EMBL" id="JAH36065.1"/>
    </source>
</evidence>
<reference evidence="1" key="1">
    <citation type="submission" date="2014-11" db="EMBL/GenBank/DDBJ databases">
        <authorList>
            <person name="Amaro Gonzalez C."/>
        </authorList>
    </citation>
    <scope>NUCLEOTIDE SEQUENCE</scope>
</reference>
<name>A0A0E9S5X3_ANGAN</name>
<organism evidence="1">
    <name type="scientific">Anguilla anguilla</name>
    <name type="common">European freshwater eel</name>
    <name type="synonym">Muraena anguilla</name>
    <dbReference type="NCBI Taxonomy" id="7936"/>
    <lineage>
        <taxon>Eukaryota</taxon>
        <taxon>Metazoa</taxon>
        <taxon>Chordata</taxon>
        <taxon>Craniata</taxon>
        <taxon>Vertebrata</taxon>
        <taxon>Euteleostomi</taxon>
        <taxon>Actinopterygii</taxon>
        <taxon>Neopterygii</taxon>
        <taxon>Teleostei</taxon>
        <taxon>Anguilliformes</taxon>
        <taxon>Anguillidae</taxon>
        <taxon>Anguilla</taxon>
    </lineage>
</organism>
<proteinExistence type="predicted"/>
<sequence>MHVTLPLKLAYALFSTSGQ</sequence>
<reference evidence="1" key="2">
    <citation type="journal article" date="2015" name="Fish Shellfish Immunol.">
        <title>Early steps in the European eel (Anguilla anguilla)-Vibrio vulnificus interaction in the gills: Role of the RtxA13 toxin.</title>
        <authorList>
            <person name="Callol A."/>
            <person name="Pajuelo D."/>
            <person name="Ebbesson L."/>
            <person name="Teles M."/>
            <person name="MacKenzie S."/>
            <person name="Amaro C."/>
        </authorList>
    </citation>
    <scope>NUCLEOTIDE SEQUENCE</scope>
</reference>